<evidence type="ECO:0000256" key="2">
    <source>
        <dbReference type="ARBA" id="ARBA00023110"/>
    </source>
</evidence>
<dbReference type="Proteomes" id="UP000545493">
    <property type="component" value="Unassembled WGS sequence"/>
</dbReference>
<reference evidence="8 9" key="1">
    <citation type="submission" date="2020-03" db="EMBL/GenBank/DDBJ databases">
        <title>Sequencing the genomes of 1000 actinobacteria strains.</title>
        <authorList>
            <person name="Klenk H.-P."/>
        </authorList>
    </citation>
    <scope>NUCLEOTIDE SEQUENCE [LARGE SCALE GENOMIC DNA]</scope>
    <source>
        <strain evidence="8 9">DSM 45685</strain>
    </source>
</reference>
<keyword evidence="9" id="KW-1185">Reference proteome</keyword>
<dbReference type="GO" id="GO:0003755">
    <property type="term" value="F:peptidyl-prolyl cis-trans isomerase activity"/>
    <property type="evidence" value="ECO:0007669"/>
    <property type="project" value="UniProtKB-UniRule"/>
</dbReference>
<organism evidence="8 9">
    <name type="scientific">Saccharomonospora amisosensis</name>
    <dbReference type="NCBI Taxonomy" id="1128677"/>
    <lineage>
        <taxon>Bacteria</taxon>
        <taxon>Bacillati</taxon>
        <taxon>Actinomycetota</taxon>
        <taxon>Actinomycetes</taxon>
        <taxon>Pseudonocardiales</taxon>
        <taxon>Pseudonocardiaceae</taxon>
        <taxon>Saccharomonospora</taxon>
    </lineage>
</organism>
<dbReference type="EC" id="5.2.1.8" evidence="5"/>
<gene>
    <name evidence="8" type="ORF">FHU38_002088</name>
</gene>
<comment type="caution">
    <text evidence="8">The sequence shown here is derived from an EMBL/GenBank/DDBJ whole genome shotgun (WGS) entry which is preliminary data.</text>
</comment>
<evidence type="ECO:0000259" key="7">
    <source>
        <dbReference type="PROSITE" id="PS50059"/>
    </source>
</evidence>
<dbReference type="InterPro" id="IPR001179">
    <property type="entry name" value="PPIase_FKBP_dom"/>
</dbReference>
<name>A0A7X5UQ99_9PSEU</name>
<feature type="region of interest" description="Disordered" evidence="6">
    <location>
        <begin position="20"/>
        <end position="57"/>
    </location>
</feature>
<comment type="similarity">
    <text evidence="5">Belongs to the FKBP-type PPIase family.</text>
</comment>
<dbReference type="EMBL" id="JAAOYM010000001">
    <property type="protein sequence ID" value="NIJ11744.1"/>
    <property type="molecule type" value="Genomic_DNA"/>
</dbReference>
<dbReference type="InterPro" id="IPR046357">
    <property type="entry name" value="PPIase_dom_sf"/>
</dbReference>
<dbReference type="AlphaFoldDB" id="A0A7X5UQ99"/>
<dbReference type="Pfam" id="PF00254">
    <property type="entry name" value="FKBP_C"/>
    <property type="match status" value="1"/>
</dbReference>
<evidence type="ECO:0000256" key="5">
    <source>
        <dbReference type="RuleBase" id="RU003915"/>
    </source>
</evidence>
<comment type="catalytic activity">
    <reaction evidence="1 4 5">
        <text>[protein]-peptidylproline (omega=180) = [protein]-peptidylproline (omega=0)</text>
        <dbReference type="Rhea" id="RHEA:16237"/>
        <dbReference type="Rhea" id="RHEA-COMP:10747"/>
        <dbReference type="Rhea" id="RHEA-COMP:10748"/>
        <dbReference type="ChEBI" id="CHEBI:83833"/>
        <dbReference type="ChEBI" id="CHEBI:83834"/>
        <dbReference type="EC" id="5.2.1.8"/>
    </reaction>
</comment>
<dbReference type="SUPFAM" id="SSF54534">
    <property type="entry name" value="FKBP-like"/>
    <property type="match status" value="1"/>
</dbReference>
<evidence type="ECO:0000313" key="9">
    <source>
        <dbReference type="Proteomes" id="UP000545493"/>
    </source>
</evidence>
<feature type="domain" description="PPIase FKBP-type" evidence="7">
    <location>
        <begin position="100"/>
        <end position="187"/>
    </location>
</feature>
<dbReference type="PROSITE" id="PS51257">
    <property type="entry name" value="PROKAR_LIPOPROTEIN"/>
    <property type="match status" value="1"/>
</dbReference>
<accession>A0A7X5UQ99</accession>
<evidence type="ECO:0000256" key="4">
    <source>
        <dbReference type="PROSITE-ProRule" id="PRU00277"/>
    </source>
</evidence>
<keyword evidence="3 4" id="KW-0413">Isomerase</keyword>
<dbReference type="Gene3D" id="3.10.50.40">
    <property type="match status" value="1"/>
</dbReference>
<evidence type="ECO:0000313" key="8">
    <source>
        <dbReference type="EMBL" id="NIJ11744.1"/>
    </source>
</evidence>
<sequence length="189" mass="19819">MRNAGKIIAVAAFAVGLVACSPPNEQPSDLPPGAEPTPTSAAAPTQTTPQGKECTAEDITVRQQPDTIGPNVEIPQDCEAPTRLLTRDLERGQGPAAEQGSTVQADYQLVSWSDGQVQENTFDQQASLTITLGEPHEFDGWDEALSGIREGGRRLVLVPAGMGFGDAAGEPLADEPLAVVVDAFSVRSQ</sequence>
<evidence type="ECO:0000256" key="3">
    <source>
        <dbReference type="ARBA" id="ARBA00023235"/>
    </source>
</evidence>
<dbReference type="RefSeq" id="WP_167169467.1">
    <property type="nucleotide sequence ID" value="NZ_JAAOYM010000001.1"/>
</dbReference>
<evidence type="ECO:0000256" key="6">
    <source>
        <dbReference type="SAM" id="MobiDB-lite"/>
    </source>
</evidence>
<proteinExistence type="inferred from homology"/>
<evidence type="ECO:0000256" key="1">
    <source>
        <dbReference type="ARBA" id="ARBA00000971"/>
    </source>
</evidence>
<protein>
    <recommendedName>
        <fullName evidence="5">Peptidyl-prolyl cis-trans isomerase</fullName>
        <ecNumber evidence="5">5.2.1.8</ecNumber>
    </recommendedName>
</protein>
<dbReference type="PROSITE" id="PS50059">
    <property type="entry name" value="FKBP_PPIASE"/>
    <property type="match status" value="1"/>
</dbReference>
<feature type="compositionally biased region" description="Low complexity" evidence="6">
    <location>
        <begin position="36"/>
        <end position="49"/>
    </location>
</feature>
<keyword evidence="2 4" id="KW-0697">Rotamase</keyword>